<keyword evidence="2" id="KW-1185">Reference proteome</keyword>
<comment type="caution">
    <text evidence="1">The sequence shown here is derived from an EMBL/GenBank/DDBJ whole genome shotgun (WGS) entry which is preliminary data.</text>
</comment>
<proteinExistence type="predicted"/>
<gene>
    <name evidence="1" type="ORF">PRCB_17405</name>
</gene>
<dbReference type="AlphaFoldDB" id="A0A2M9WA36"/>
<evidence type="ECO:0000313" key="1">
    <source>
        <dbReference type="EMBL" id="PJZ04407.1"/>
    </source>
</evidence>
<dbReference type="Proteomes" id="UP000232062">
    <property type="component" value="Unassembled WGS sequence"/>
</dbReference>
<dbReference type="EMBL" id="PIQI01000024">
    <property type="protein sequence ID" value="PJZ04407.1"/>
    <property type="molecule type" value="Genomic_DNA"/>
</dbReference>
<accession>A0A2M9WA36</accession>
<organism evidence="1 2">
    <name type="scientific">Pantoea rodasii</name>
    <dbReference type="NCBI Taxonomy" id="1076549"/>
    <lineage>
        <taxon>Bacteria</taxon>
        <taxon>Pseudomonadati</taxon>
        <taxon>Pseudomonadota</taxon>
        <taxon>Gammaproteobacteria</taxon>
        <taxon>Enterobacterales</taxon>
        <taxon>Erwiniaceae</taxon>
        <taxon>Pantoea</taxon>
    </lineage>
</organism>
<protein>
    <submittedName>
        <fullName evidence="1">Uncharacterized protein</fullName>
    </submittedName>
</protein>
<dbReference type="OrthoDB" id="8557528at2"/>
<dbReference type="RefSeq" id="WP_100702871.1">
    <property type="nucleotide sequence ID" value="NZ_MLFP01000005.1"/>
</dbReference>
<evidence type="ECO:0000313" key="2">
    <source>
        <dbReference type="Proteomes" id="UP000232062"/>
    </source>
</evidence>
<sequence length="215" mass="25032">MSPFNKHRPFVSLSRRQRRKKVMELKNRIYRERHRCGGVFYDDCDNECYQNNPEMIWRWSDIYFVGRDPADLWNAEIIIANVAFNDAVHDRAFDEARAMLSEQEWEEEVWYESKPHMNSNGKIIAYTHVYPEKQTYAVFAGLTFKQFVEKREREIAQDEPPEVICGYQLLPGFAYGHGLRMIIDVGSLSQGIIEAAIADFLGRDEGVVLGEDVVS</sequence>
<reference evidence="1 2" key="1">
    <citation type="submission" date="2017-11" db="EMBL/GenBank/DDBJ databases">
        <title>The genome sequence of Pantoea rodasii DSM 26611.</title>
        <authorList>
            <person name="Gao J."/>
            <person name="Mao X."/>
            <person name="Sun J."/>
        </authorList>
    </citation>
    <scope>NUCLEOTIDE SEQUENCE [LARGE SCALE GENOMIC DNA]</scope>
    <source>
        <strain evidence="1 2">DSM 26611</strain>
    </source>
</reference>
<name>A0A2M9WA36_9GAMM</name>